<sequence length="197" mass="22548">MCSCFGSTSVLDNKSKVQSQDETLSLSVSAQLKDVTVRIVHAGGRIEMYQNAILASTLIQRYPGMCIARPDVFKCPHESLLSGDDMLLPGHKYFVIRSTTVEKLKRRHSWKGRVNEPAERDERILKSREIEDVRDVLPDKSVCSAKDFFVSKENWSNFVLKKCVKEKTPFVPPIQRPRLWKEPEWEPSLTSIQELSP</sequence>
<dbReference type="Proteomes" id="UP000231279">
    <property type="component" value="Unassembled WGS sequence"/>
</dbReference>
<gene>
    <name evidence="1" type="ORF">CDL12_09957</name>
</gene>
<proteinExistence type="predicted"/>
<reference evidence="2" key="1">
    <citation type="journal article" date="2018" name="Gigascience">
        <title>Genome assembly of the Pink Ipe (Handroanthus impetiginosus, Bignoniaceae), a highly valued, ecologically keystone Neotropical timber forest tree.</title>
        <authorList>
            <person name="Silva-Junior O.B."/>
            <person name="Grattapaglia D."/>
            <person name="Novaes E."/>
            <person name="Collevatti R.G."/>
        </authorList>
    </citation>
    <scope>NUCLEOTIDE SEQUENCE [LARGE SCALE GENOMIC DNA]</scope>
    <source>
        <strain evidence="2">cv. UFG-1</strain>
    </source>
</reference>
<dbReference type="AlphaFoldDB" id="A0A2G9HIN1"/>
<dbReference type="Pfam" id="PF14009">
    <property type="entry name" value="PADRE"/>
    <property type="match status" value="1"/>
</dbReference>
<name>A0A2G9HIN1_9LAMI</name>
<dbReference type="EMBL" id="NKXS01001680">
    <property type="protein sequence ID" value="PIN17387.1"/>
    <property type="molecule type" value="Genomic_DNA"/>
</dbReference>
<evidence type="ECO:0000313" key="2">
    <source>
        <dbReference type="Proteomes" id="UP000231279"/>
    </source>
</evidence>
<dbReference type="PANTHER" id="PTHR33052">
    <property type="entry name" value="DUF4228 DOMAIN PROTEIN-RELATED"/>
    <property type="match status" value="1"/>
</dbReference>
<evidence type="ECO:0008006" key="3">
    <source>
        <dbReference type="Google" id="ProtNLM"/>
    </source>
</evidence>
<keyword evidence="2" id="KW-1185">Reference proteome</keyword>
<dbReference type="InterPro" id="IPR025322">
    <property type="entry name" value="PADRE_dom"/>
</dbReference>
<accession>A0A2G9HIN1</accession>
<dbReference type="OrthoDB" id="1923394at2759"/>
<organism evidence="1 2">
    <name type="scientific">Handroanthus impetiginosus</name>
    <dbReference type="NCBI Taxonomy" id="429701"/>
    <lineage>
        <taxon>Eukaryota</taxon>
        <taxon>Viridiplantae</taxon>
        <taxon>Streptophyta</taxon>
        <taxon>Embryophyta</taxon>
        <taxon>Tracheophyta</taxon>
        <taxon>Spermatophyta</taxon>
        <taxon>Magnoliopsida</taxon>
        <taxon>eudicotyledons</taxon>
        <taxon>Gunneridae</taxon>
        <taxon>Pentapetalae</taxon>
        <taxon>asterids</taxon>
        <taxon>lamiids</taxon>
        <taxon>Lamiales</taxon>
        <taxon>Bignoniaceae</taxon>
        <taxon>Crescentiina</taxon>
        <taxon>Tabebuia alliance</taxon>
        <taxon>Handroanthus</taxon>
    </lineage>
</organism>
<comment type="caution">
    <text evidence="1">The sequence shown here is derived from an EMBL/GenBank/DDBJ whole genome shotgun (WGS) entry which is preliminary data.</text>
</comment>
<evidence type="ECO:0000313" key="1">
    <source>
        <dbReference type="EMBL" id="PIN17387.1"/>
    </source>
</evidence>
<protein>
    <recommendedName>
        <fullName evidence="3">DUF4228 domain-containing protein</fullName>
    </recommendedName>
</protein>